<evidence type="ECO:0000259" key="2">
    <source>
        <dbReference type="Pfam" id="PF00931"/>
    </source>
</evidence>
<dbReference type="GO" id="GO:0016787">
    <property type="term" value="F:hydrolase activity"/>
    <property type="evidence" value="ECO:0007669"/>
    <property type="project" value="UniProtKB-KW"/>
</dbReference>
<dbReference type="PANTHER" id="PTHR35205">
    <property type="entry name" value="NB-ARC AND TPR DOMAIN PROTEIN"/>
    <property type="match status" value="1"/>
</dbReference>
<proteinExistence type="predicted"/>
<evidence type="ECO:0000256" key="1">
    <source>
        <dbReference type="SAM" id="MobiDB-lite"/>
    </source>
</evidence>
<dbReference type="Gene3D" id="3.40.50.300">
    <property type="entry name" value="P-loop containing nucleotide triphosphate hydrolases"/>
    <property type="match status" value="1"/>
</dbReference>
<dbReference type="PRINTS" id="PR00364">
    <property type="entry name" value="DISEASERSIST"/>
</dbReference>
<accession>A0ABQ0G2G6</accession>
<keyword evidence="4" id="KW-1185">Reference proteome</keyword>
<dbReference type="SUPFAM" id="SSF52540">
    <property type="entry name" value="P-loop containing nucleoside triphosphate hydrolases"/>
    <property type="match status" value="1"/>
</dbReference>
<evidence type="ECO:0000313" key="4">
    <source>
        <dbReference type="Proteomes" id="UP001628179"/>
    </source>
</evidence>
<dbReference type="GeneID" id="98172908"/>
<comment type="caution">
    <text evidence="3">The sequence shown here is derived from an EMBL/GenBank/DDBJ whole genome shotgun (WGS) entry which is preliminary data.</text>
</comment>
<gene>
    <name evidence="3" type="ORF">MFIFM68171_02163</name>
</gene>
<keyword evidence="3" id="KW-0378">Hydrolase</keyword>
<dbReference type="InterPro" id="IPR027417">
    <property type="entry name" value="P-loop_NTPase"/>
</dbReference>
<dbReference type="PANTHER" id="PTHR35205:SF1">
    <property type="entry name" value="ZU5 DOMAIN-CONTAINING PROTEIN"/>
    <property type="match status" value="1"/>
</dbReference>
<dbReference type="Pfam" id="PF00931">
    <property type="entry name" value="NB-ARC"/>
    <property type="match status" value="1"/>
</dbReference>
<evidence type="ECO:0000313" key="3">
    <source>
        <dbReference type="EMBL" id="GAB1311953.1"/>
    </source>
</evidence>
<feature type="region of interest" description="Disordered" evidence="1">
    <location>
        <begin position="213"/>
        <end position="246"/>
    </location>
</feature>
<dbReference type="EMBL" id="BAAFSV010000001">
    <property type="protein sequence ID" value="GAB1311953.1"/>
    <property type="molecule type" value="Genomic_DNA"/>
</dbReference>
<organism evidence="3 4">
    <name type="scientific">Madurella fahalii</name>
    <dbReference type="NCBI Taxonomy" id="1157608"/>
    <lineage>
        <taxon>Eukaryota</taxon>
        <taxon>Fungi</taxon>
        <taxon>Dikarya</taxon>
        <taxon>Ascomycota</taxon>
        <taxon>Pezizomycotina</taxon>
        <taxon>Sordariomycetes</taxon>
        <taxon>Sordariomycetidae</taxon>
        <taxon>Sordariales</taxon>
        <taxon>Sordariales incertae sedis</taxon>
        <taxon>Madurella</taxon>
    </lineage>
</organism>
<reference evidence="3 4" key="1">
    <citation type="submission" date="2024-09" db="EMBL/GenBank/DDBJ databases">
        <title>Itraconazole resistance in Madurella fahalii resulting from another homologue of gene encoding cytochrome P450 14-alpha sterol demethylase (CYP51).</title>
        <authorList>
            <person name="Yoshioka I."/>
            <person name="Fahal A.H."/>
            <person name="Kaneko S."/>
            <person name="Yaguchi T."/>
        </authorList>
    </citation>
    <scope>NUCLEOTIDE SEQUENCE [LARGE SCALE GENOMIC DNA]</scope>
    <source>
        <strain evidence="3 4">IFM 68171</strain>
    </source>
</reference>
<sequence length="589" mass="65529">MWLSDRLPEDMPAARVMIYGYESGLQGSTSFANLDDLASTLQIAICRLLRSGRKRPLVLIGHSLDLVNLVSACLFFGVPNDGMDIKSLIPMVSDQPNRFLLESLAAMNSQILMLQGKNFSRILGQARFEIFCFYETELSPTAAKGPETGKYKMIGPRRCLVTRKSATSCLPGAVSPNHAVAINRTHSDLVKFASHDSDYDAVTHVLGEIQRRCGDPSSRPNVMGNGATNGNGREPSHENHNGRDGGHGHETFMSIFLVPYTRNPDFVGRSHILGQLKSGFEHGQKFTDGTSQPIVAIYGLGGIGKTQIALAYIYWLRETHPQVSTFWVHASSAERFRQAYAFIAQECQVPGYDDPKADVLSLVKTWLRSQDRGRWLMVIDNADDIHLFSQPGNLGKWIPECPHGSVLVTTRNKAVGLRLTRSGRLIEVEKMDEGESRQLLQEKLGADDLDPDDSSSLSARLEHLPLALVQAAAFIQEMDISVKEYLRLLEKSDHDLVDLLSEGFETVGRDSETPHAVVETWILSFEHIQRQDTFSGELLSLMSLFDRQTIPQNFLSDYSKQQQAQELRGEMQLVKALGGSQGIFVYHGR</sequence>
<dbReference type="Proteomes" id="UP001628179">
    <property type="component" value="Unassembled WGS sequence"/>
</dbReference>
<feature type="compositionally biased region" description="Basic and acidic residues" evidence="1">
    <location>
        <begin position="234"/>
        <end position="246"/>
    </location>
</feature>
<name>A0ABQ0G2G6_9PEZI</name>
<dbReference type="InterPro" id="IPR002182">
    <property type="entry name" value="NB-ARC"/>
</dbReference>
<protein>
    <submittedName>
        <fullName evidence="3">P-loop containing nucleoside triphosphate hydrolase protein</fullName>
    </submittedName>
</protein>
<feature type="domain" description="NB-ARC" evidence="2">
    <location>
        <begin position="290"/>
        <end position="446"/>
    </location>
</feature>
<dbReference type="RefSeq" id="XP_070913686.1">
    <property type="nucleotide sequence ID" value="XM_071057585.1"/>
</dbReference>